<evidence type="ECO:0000259" key="1">
    <source>
        <dbReference type="Pfam" id="PF08241"/>
    </source>
</evidence>
<keyword evidence="2" id="KW-0808">Transferase</keyword>
<evidence type="ECO:0000313" key="2">
    <source>
        <dbReference type="EMBL" id="MDI2032629.1"/>
    </source>
</evidence>
<dbReference type="SUPFAM" id="SSF53335">
    <property type="entry name" value="S-adenosyl-L-methionine-dependent methyltransferases"/>
    <property type="match status" value="1"/>
</dbReference>
<dbReference type="InterPro" id="IPR013216">
    <property type="entry name" value="Methyltransf_11"/>
</dbReference>
<gene>
    <name evidence="2" type="ORF">QFW96_28680</name>
</gene>
<comment type="caution">
    <text evidence="2">The sequence shown here is derived from an EMBL/GenBank/DDBJ whole genome shotgun (WGS) entry which is preliminary data.</text>
</comment>
<dbReference type="Gene3D" id="3.40.50.150">
    <property type="entry name" value="Vaccinia Virus protein VP39"/>
    <property type="match status" value="1"/>
</dbReference>
<accession>A0ABT6PX76</accession>
<proteinExistence type="predicted"/>
<dbReference type="EMBL" id="JASAOF010000032">
    <property type="protein sequence ID" value="MDI2032629.1"/>
    <property type="molecule type" value="Genomic_DNA"/>
</dbReference>
<sequence length="205" mass="22547">MTELRALASPGDGGVRTTLGPLARFRVQAARRASGRVLDIGARRLADLPDYQYLGHLALVEFPSEVSESDLPLRAEKIDANAEHLPFPDRSFDAVVSRFALSRSANPALAAREIARVLRWKGHLLFLEAAGDARRVDPVTHLRISGLVTHDIERSRTRAHPRWLVQGIATHPSAQYEREIAWLLGTARGGNHDDEESSGLPQGSQ</sequence>
<dbReference type="GO" id="GO:0008168">
    <property type="term" value="F:methyltransferase activity"/>
    <property type="evidence" value="ECO:0007669"/>
    <property type="project" value="UniProtKB-KW"/>
</dbReference>
<dbReference type="RefSeq" id="WP_281458869.1">
    <property type="nucleotide sequence ID" value="NZ_JASAOF010000032.1"/>
</dbReference>
<protein>
    <submittedName>
        <fullName evidence="2">Methyltransferase domain-containing protein</fullName>
    </submittedName>
</protein>
<feature type="domain" description="Methyltransferase type 11" evidence="1">
    <location>
        <begin position="75"/>
        <end position="126"/>
    </location>
</feature>
<dbReference type="CDD" id="cd02440">
    <property type="entry name" value="AdoMet_MTases"/>
    <property type="match status" value="1"/>
</dbReference>
<evidence type="ECO:0000313" key="3">
    <source>
        <dbReference type="Proteomes" id="UP001237595"/>
    </source>
</evidence>
<reference evidence="2 3" key="1">
    <citation type="submission" date="2023-04" db="EMBL/GenBank/DDBJ databases">
        <title>Draft genome sequence of Saccharopolyspora sp. TS4A08 isolated from sweet potato rhizospheric soil.</title>
        <authorList>
            <person name="Suksaard P."/>
            <person name="Duangmal K."/>
        </authorList>
    </citation>
    <scope>NUCLEOTIDE SEQUENCE [LARGE SCALE GENOMIC DNA]</scope>
    <source>
        <strain evidence="2 3">TS4A08</strain>
    </source>
</reference>
<dbReference type="Proteomes" id="UP001237595">
    <property type="component" value="Unassembled WGS sequence"/>
</dbReference>
<dbReference type="InterPro" id="IPR029063">
    <property type="entry name" value="SAM-dependent_MTases_sf"/>
</dbReference>
<organism evidence="2 3">
    <name type="scientific">Saccharopolyspora ipomoeae</name>
    <dbReference type="NCBI Taxonomy" id="3042027"/>
    <lineage>
        <taxon>Bacteria</taxon>
        <taxon>Bacillati</taxon>
        <taxon>Actinomycetota</taxon>
        <taxon>Actinomycetes</taxon>
        <taxon>Pseudonocardiales</taxon>
        <taxon>Pseudonocardiaceae</taxon>
        <taxon>Saccharopolyspora</taxon>
    </lineage>
</organism>
<dbReference type="GO" id="GO:0032259">
    <property type="term" value="P:methylation"/>
    <property type="evidence" value="ECO:0007669"/>
    <property type="project" value="UniProtKB-KW"/>
</dbReference>
<keyword evidence="3" id="KW-1185">Reference proteome</keyword>
<keyword evidence="2" id="KW-0489">Methyltransferase</keyword>
<name>A0ABT6PX76_9PSEU</name>
<dbReference type="Pfam" id="PF08241">
    <property type="entry name" value="Methyltransf_11"/>
    <property type="match status" value="1"/>
</dbReference>